<dbReference type="PROSITE" id="PS51257">
    <property type="entry name" value="PROKAR_LIPOPROTEIN"/>
    <property type="match status" value="1"/>
</dbReference>
<keyword evidence="3" id="KW-1185">Reference proteome</keyword>
<evidence type="ECO:0000313" key="2">
    <source>
        <dbReference type="EMBL" id="MCM3712493.1"/>
    </source>
</evidence>
<reference evidence="2" key="1">
    <citation type="submission" date="2022-05" db="EMBL/GenBank/DDBJ databases">
        <title>Comparative Genomics of Spacecraft Associated Microbes.</title>
        <authorList>
            <person name="Tran M.T."/>
            <person name="Wright A."/>
            <person name="Seuylemezian A."/>
            <person name="Eisen J."/>
            <person name="Coil D."/>
        </authorList>
    </citation>
    <scope>NUCLEOTIDE SEQUENCE</scope>
    <source>
        <strain evidence="2">214.1.1</strain>
    </source>
</reference>
<evidence type="ECO:0000313" key="3">
    <source>
        <dbReference type="Proteomes" id="UP001139179"/>
    </source>
</evidence>
<accession>A0A9X2IND3</accession>
<evidence type="ECO:0000256" key="1">
    <source>
        <dbReference type="SAM" id="SignalP"/>
    </source>
</evidence>
<protein>
    <submittedName>
        <fullName evidence="2">YobA family protein</fullName>
    </submittedName>
</protein>
<name>A0A9X2IND3_9BACI</name>
<comment type="caution">
    <text evidence="2">The sequence shown here is derived from an EMBL/GenBank/DDBJ whole genome shotgun (WGS) entry which is preliminary data.</text>
</comment>
<feature type="signal peptide" evidence="1">
    <location>
        <begin position="1"/>
        <end position="21"/>
    </location>
</feature>
<dbReference type="EMBL" id="JAMBOL010000001">
    <property type="protein sequence ID" value="MCM3712493.1"/>
    <property type="molecule type" value="Genomic_DNA"/>
</dbReference>
<sequence length="283" mass="31286">MRKLLLIGVLLIIGACGQGNATGVGNSEPNGAEADDTVIEYEDYVEVYGDDQEELAVKLNDFMNEKLSSEQRGEFYLNHDEREGDFVIQVTKETDVSEVADELKSYLSETDGQAFKVHIDHVTYSKAFLDKAQDEIFEEESRFFKGERKMWGGYVDAWSNKLVLAVSRVEDVDLEELAERFGHTDFITFSEGPLANLSDDPVPVPTAEPYITGPITEVNRGSKVVLVDNMIYASSKHAVIVNSSGEIAFDELNVGDTVRLWVEGGVNESLPAQGSAAFIQVVE</sequence>
<dbReference type="InterPro" id="IPR021598">
    <property type="entry name" value="DUF3221"/>
</dbReference>
<dbReference type="AlphaFoldDB" id="A0A9X2IND3"/>
<dbReference type="Pfam" id="PF11518">
    <property type="entry name" value="DUF3221"/>
    <property type="match status" value="1"/>
</dbReference>
<organism evidence="2 3">
    <name type="scientific">Halalkalibacter oceani</name>
    <dbReference type="NCBI Taxonomy" id="1653776"/>
    <lineage>
        <taxon>Bacteria</taxon>
        <taxon>Bacillati</taxon>
        <taxon>Bacillota</taxon>
        <taxon>Bacilli</taxon>
        <taxon>Bacillales</taxon>
        <taxon>Bacillaceae</taxon>
        <taxon>Halalkalibacter</taxon>
    </lineage>
</organism>
<feature type="chain" id="PRO_5040960844" evidence="1">
    <location>
        <begin position="22"/>
        <end position="283"/>
    </location>
</feature>
<gene>
    <name evidence="2" type="ORF">M3202_00225</name>
</gene>
<keyword evidence="1" id="KW-0732">Signal</keyword>
<dbReference type="RefSeq" id="WP_251221373.1">
    <property type="nucleotide sequence ID" value="NZ_JAMBOL010000001.1"/>
</dbReference>
<proteinExistence type="predicted"/>
<dbReference type="Proteomes" id="UP001139179">
    <property type="component" value="Unassembled WGS sequence"/>
</dbReference>